<gene>
    <name evidence="1" type="ORF">ACI1P1_22720</name>
</gene>
<dbReference type="Proteomes" id="UP001631969">
    <property type="component" value="Unassembled WGS sequence"/>
</dbReference>
<comment type="caution">
    <text evidence="1">The sequence shown here is derived from an EMBL/GenBank/DDBJ whole genome shotgun (WGS) entry which is preliminary data.</text>
</comment>
<reference evidence="1" key="1">
    <citation type="submission" date="2024-12" db="EMBL/GenBank/DDBJ databases">
        <authorList>
            <person name="Wu N."/>
        </authorList>
    </citation>
    <scope>NUCLEOTIDE SEQUENCE</scope>
    <source>
        <strain evidence="1">P15</strain>
    </source>
</reference>
<evidence type="ECO:0000313" key="1">
    <source>
        <dbReference type="EMBL" id="MFM9331112.1"/>
    </source>
</evidence>
<evidence type="ECO:0000313" key="2">
    <source>
        <dbReference type="Proteomes" id="UP001631969"/>
    </source>
</evidence>
<organism evidence="1 2">
    <name type="scientific">Paenibacillus mesotrionivorans</name>
    <dbReference type="NCBI Taxonomy" id="3160968"/>
    <lineage>
        <taxon>Bacteria</taxon>
        <taxon>Bacillati</taxon>
        <taxon>Bacillota</taxon>
        <taxon>Bacilli</taxon>
        <taxon>Bacillales</taxon>
        <taxon>Paenibacillaceae</taxon>
        <taxon>Paenibacillus</taxon>
    </lineage>
</organism>
<proteinExistence type="predicted"/>
<accession>A0ACC7P6Y0</accession>
<protein>
    <submittedName>
        <fullName evidence="1">DMT family transporter</fullName>
    </submittedName>
</protein>
<sequence length="165" mass="17658">MLIGIIMASLAGALVGLQNIFNNRVHVKAGLWITTTLVLGMGFLASFIIGFASEGMAMFRPEHVEPWYFFSGLIGVGVVICMVRGTHLLGATYAAAVAMISQLGFAVVWDTLGWFGLEKVPFTGTQLLGVLVIAAGIVVFKLGGRKTVAGNKKLKRVPAYERLES</sequence>
<keyword evidence="2" id="KW-1185">Reference proteome</keyword>
<dbReference type="EMBL" id="JBJURJ010000016">
    <property type="protein sequence ID" value="MFM9331112.1"/>
    <property type="molecule type" value="Genomic_DNA"/>
</dbReference>
<name>A0ACC7P6Y0_9BACL</name>